<keyword evidence="2" id="KW-1185">Reference proteome</keyword>
<gene>
    <name evidence="1" type="ORF">ACFSW8_04015</name>
</gene>
<dbReference type="Proteomes" id="UP001597389">
    <property type="component" value="Unassembled WGS sequence"/>
</dbReference>
<dbReference type="EMBL" id="JBHUJB010000020">
    <property type="protein sequence ID" value="MFD2158059.1"/>
    <property type="molecule type" value="Genomic_DNA"/>
</dbReference>
<proteinExistence type="predicted"/>
<evidence type="ECO:0000313" key="1">
    <source>
        <dbReference type="EMBL" id="MFD2158059.1"/>
    </source>
</evidence>
<evidence type="ECO:0008006" key="3">
    <source>
        <dbReference type="Google" id="ProtNLM"/>
    </source>
</evidence>
<sequence length="228" mass="24864">MGGFGSFNARVVLTRNRFIRFMKKLLLTSAMGMVAFSGVRAKDAECVTDGKTGLLDQNFVTLSGGYLKGFEQPYMAVKLGSEVGQCGNIYLQVLGLTDDEFYADGIPEISEDVQLITFGGGYTHYVPVSDDGAFFAGASMGVAYNSYDAAFQGLDLLKLEGNSFYADGNIGYEHFLTDNLILSVSGKLLWVGDYSDGSTINEEGLPAHWKFEHKDIYYGVEAGLTFIF</sequence>
<dbReference type="RefSeq" id="WP_377177515.1">
    <property type="nucleotide sequence ID" value="NZ_JBHUJB010000020.1"/>
</dbReference>
<name>A0ABW4Z7X6_9BACT</name>
<evidence type="ECO:0000313" key="2">
    <source>
        <dbReference type="Proteomes" id="UP001597389"/>
    </source>
</evidence>
<dbReference type="InterPro" id="IPR011250">
    <property type="entry name" value="OMP/PagP_B-barrel"/>
</dbReference>
<protein>
    <recommendedName>
        <fullName evidence="3">Outer membrane protein beta-barrel domain-containing protein</fullName>
    </recommendedName>
</protein>
<reference evidence="2" key="1">
    <citation type="journal article" date="2019" name="Int. J. Syst. Evol. Microbiol.">
        <title>The Global Catalogue of Microorganisms (GCM) 10K type strain sequencing project: providing services to taxonomists for standard genome sequencing and annotation.</title>
        <authorList>
            <consortium name="The Broad Institute Genomics Platform"/>
            <consortium name="The Broad Institute Genome Sequencing Center for Infectious Disease"/>
            <person name="Wu L."/>
            <person name="Ma J."/>
        </authorList>
    </citation>
    <scope>NUCLEOTIDE SEQUENCE [LARGE SCALE GENOMIC DNA]</scope>
    <source>
        <strain evidence="2">CCUG 57942</strain>
    </source>
</reference>
<dbReference type="SUPFAM" id="SSF56925">
    <property type="entry name" value="OMPA-like"/>
    <property type="match status" value="1"/>
</dbReference>
<organism evidence="1 2">
    <name type="scientific">Rubritalea tangerina</name>
    <dbReference type="NCBI Taxonomy" id="430798"/>
    <lineage>
        <taxon>Bacteria</taxon>
        <taxon>Pseudomonadati</taxon>
        <taxon>Verrucomicrobiota</taxon>
        <taxon>Verrucomicrobiia</taxon>
        <taxon>Verrucomicrobiales</taxon>
        <taxon>Rubritaleaceae</taxon>
        <taxon>Rubritalea</taxon>
    </lineage>
</organism>
<comment type="caution">
    <text evidence="1">The sequence shown here is derived from an EMBL/GenBank/DDBJ whole genome shotgun (WGS) entry which is preliminary data.</text>
</comment>
<accession>A0ABW4Z7X6</accession>